<evidence type="ECO:0000313" key="1">
    <source>
        <dbReference type="EMBL" id="CAG8801152.1"/>
    </source>
</evidence>
<dbReference type="Proteomes" id="UP000789920">
    <property type="component" value="Unassembled WGS sequence"/>
</dbReference>
<keyword evidence="2" id="KW-1185">Reference proteome</keyword>
<dbReference type="EMBL" id="CAJVQC010060789">
    <property type="protein sequence ID" value="CAG8801152.1"/>
    <property type="molecule type" value="Genomic_DNA"/>
</dbReference>
<sequence length="48" mass="5602">MIQVISSSSNYSKNTSEIIPSDDLNFWVHLMHKYRNVDKPSEFTNQAE</sequence>
<proteinExistence type="predicted"/>
<name>A0ACA9RNW1_9GLOM</name>
<comment type="caution">
    <text evidence="1">The sequence shown here is derived from an EMBL/GenBank/DDBJ whole genome shotgun (WGS) entry which is preliminary data.</text>
</comment>
<feature type="non-terminal residue" evidence="1">
    <location>
        <position position="48"/>
    </location>
</feature>
<evidence type="ECO:0000313" key="2">
    <source>
        <dbReference type="Proteomes" id="UP000789920"/>
    </source>
</evidence>
<accession>A0ACA9RNW1</accession>
<gene>
    <name evidence="1" type="ORF">RPERSI_LOCUS21059</name>
</gene>
<protein>
    <submittedName>
        <fullName evidence="1">2570_t:CDS:1</fullName>
    </submittedName>
</protein>
<organism evidence="1 2">
    <name type="scientific">Racocetra persica</name>
    <dbReference type="NCBI Taxonomy" id="160502"/>
    <lineage>
        <taxon>Eukaryota</taxon>
        <taxon>Fungi</taxon>
        <taxon>Fungi incertae sedis</taxon>
        <taxon>Mucoromycota</taxon>
        <taxon>Glomeromycotina</taxon>
        <taxon>Glomeromycetes</taxon>
        <taxon>Diversisporales</taxon>
        <taxon>Gigasporaceae</taxon>
        <taxon>Racocetra</taxon>
    </lineage>
</organism>
<reference evidence="1" key="1">
    <citation type="submission" date="2021-06" db="EMBL/GenBank/DDBJ databases">
        <authorList>
            <person name="Kallberg Y."/>
            <person name="Tangrot J."/>
            <person name="Rosling A."/>
        </authorList>
    </citation>
    <scope>NUCLEOTIDE SEQUENCE</scope>
    <source>
        <strain evidence="1">MA461A</strain>
    </source>
</reference>